<keyword evidence="3" id="KW-1185">Reference proteome</keyword>
<dbReference type="OrthoDB" id="2783256at2759"/>
<dbReference type="AlphaFoldDB" id="A0A4Y7QE54"/>
<sequence length="106" mass="12277">WGDIVAHAKEPLSISRVLTAIWEHLHKPLSYTEYTSLCSQPGRLEEVAKMQYAAWFRCRTADALVDYERRVGYKRIDVLMGRTIFWGLTPQLHTDGTWRLSLGLMP</sequence>
<evidence type="ECO:0000259" key="1">
    <source>
        <dbReference type="Pfam" id="PF20415"/>
    </source>
</evidence>
<feature type="non-terminal residue" evidence="2">
    <location>
        <position position="1"/>
    </location>
</feature>
<dbReference type="EMBL" id="ML170164">
    <property type="protein sequence ID" value="TDL25362.1"/>
    <property type="molecule type" value="Genomic_DNA"/>
</dbReference>
<organism evidence="2 3">
    <name type="scientific">Rickenella mellea</name>
    <dbReference type="NCBI Taxonomy" id="50990"/>
    <lineage>
        <taxon>Eukaryota</taxon>
        <taxon>Fungi</taxon>
        <taxon>Dikarya</taxon>
        <taxon>Basidiomycota</taxon>
        <taxon>Agaricomycotina</taxon>
        <taxon>Agaricomycetes</taxon>
        <taxon>Hymenochaetales</taxon>
        <taxon>Rickenellaceae</taxon>
        <taxon>Rickenella</taxon>
    </lineage>
</organism>
<dbReference type="Pfam" id="PF20415">
    <property type="entry name" value="DUF6699"/>
    <property type="match status" value="1"/>
</dbReference>
<dbReference type="InterPro" id="IPR046522">
    <property type="entry name" value="DUF6699"/>
</dbReference>
<dbReference type="Proteomes" id="UP000294933">
    <property type="component" value="Unassembled WGS sequence"/>
</dbReference>
<accession>A0A4Y7QE54</accession>
<dbReference type="VEuPathDB" id="FungiDB:BD410DRAFT_700506"/>
<protein>
    <recommendedName>
        <fullName evidence="1">DUF6699 domain-containing protein</fullName>
    </recommendedName>
</protein>
<gene>
    <name evidence="2" type="ORF">BD410DRAFT_700506</name>
</gene>
<dbReference type="STRING" id="50990.A0A4Y7QE54"/>
<feature type="non-terminal residue" evidence="2">
    <location>
        <position position="106"/>
    </location>
</feature>
<name>A0A4Y7QE54_9AGAM</name>
<evidence type="ECO:0000313" key="2">
    <source>
        <dbReference type="EMBL" id="TDL25362.1"/>
    </source>
</evidence>
<feature type="domain" description="DUF6699" evidence="1">
    <location>
        <begin position="1"/>
        <end position="90"/>
    </location>
</feature>
<evidence type="ECO:0000313" key="3">
    <source>
        <dbReference type="Proteomes" id="UP000294933"/>
    </source>
</evidence>
<proteinExistence type="predicted"/>
<reference evidence="2 3" key="1">
    <citation type="submission" date="2018-06" db="EMBL/GenBank/DDBJ databases">
        <title>A transcriptomic atlas of mushroom development highlights an independent origin of complex multicellularity.</title>
        <authorList>
            <consortium name="DOE Joint Genome Institute"/>
            <person name="Krizsan K."/>
            <person name="Almasi E."/>
            <person name="Merenyi Z."/>
            <person name="Sahu N."/>
            <person name="Viragh M."/>
            <person name="Koszo T."/>
            <person name="Mondo S."/>
            <person name="Kiss B."/>
            <person name="Balint B."/>
            <person name="Kues U."/>
            <person name="Barry K."/>
            <person name="Hegedus J.C."/>
            <person name="Henrissat B."/>
            <person name="Johnson J."/>
            <person name="Lipzen A."/>
            <person name="Ohm R."/>
            <person name="Nagy I."/>
            <person name="Pangilinan J."/>
            <person name="Yan J."/>
            <person name="Xiong Y."/>
            <person name="Grigoriev I.V."/>
            <person name="Hibbett D.S."/>
            <person name="Nagy L.G."/>
        </authorList>
    </citation>
    <scope>NUCLEOTIDE SEQUENCE [LARGE SCALE GENOMIC DNA]</scope>
    <source>
        <strain evidence="2 3">SZMC22713</strain>
    </source>
</reference>